<dbReference type="EMBL" id="FMMM01000016">
    <property type="protein sequence ID" value="SCQ18293.1"/>
    <property type="molecule type" value="Genomic_DNA"/>
</dbReference>
<dbReference type="AlphaFoldDB" id="A0A1D3UDV5"/>
<name>A0A1D3UDV5_TANFO</name>
<dbReference type="PROSITE" id="PS51257">
    <property type="entry name" value="PROKAR_LIPOPROTEIN"/>
    <property type="match status" value="1"/>
</dbReference>
<dbReference type="InterPro" id="IPR011044">
    <property type="entry name" value="Quino_amine_DH_bsu"/>
</dbReference>
<dbReference type="OrthoDB" id="1050233at2"/>
<evidence type="ECO:0000313" key="1">
    <source>
        <dbReference type="EMBL" id="SCQ18293.1"/>
    </source>
</evidence>
<proteinExistence type="predicted"/>
<evidence type="ECO:0008006" key="3">
    <source>
        <dbReference type="Google" id="ProtNLM"/>
    </source>
</evidence>
<organism evidence="1 2">
    <name type="scientific">Tannerella forsythia</name>
    <name type="common">Bacteroides forsythus</name>
    <dbReference type="NCBI Taxonomy" id="28112"/>
    <lineage>
        <taxon>Bacteria</taxon>
        <taxon>Pseudomonadati</taxon>
        <taxon>Bacteroidota</taxon>
        <taxon>Bacteroidia</taxon>
        <taxon>Bacteroidales</taxon>
        <taxon>Tannerellaceae</taxon>
        <taxon>Tannerella</taxon>
    </lineage>
</organism>
<dbReference type="RefSeq" id="WP_081328164.1">
    <property type="nucleotide sequence ID" value="NZ_FMMM01000016.1"/>
</dbReference>
<reference evidence="1 2" key="1">
    <citation type="submission" date="2016-09" db="EMBL/GenBank/DDBJ databases">
        <authorList>
            <person name="Capua I."/>
            <person name="De Benedictis P."/>
            <person name="Joannis T."/>
            <person name="Lombin L.H."/>
            <person name="Cattoli G."/>
        </authorList>
    </citation>
    <scope>NUCLEOTIDE SEQUENCE [LARGE SCALE GENOMIC DNA]</scope>
    <source>
        <strain evidence="1 2">UB20</strain>
    </source>
</reference>
<evidence type="ECO:0000313" key="2">
    <source>
        <dbReference type="Proteomes" id="UP000182057"/>
    </source>
</evidence>
<gene>
    <name evidence="1" type="ORF">TFUB20_00303</name>
</gene>
<dbReference type="Proteomes" id="UP000182057">
    <property type="component" value="Unassembled WGS sequence"/>
</dbReference>
<accession>A0A1D3UDV5</accession>
<protein>
    <recommendedName>
        <fullName evidence="3">6-bladed beta-propeller</fullName>
    </recommendedName>
</protein>
<dbReference type="Pfam" id="PF17170">
    <property type="entry name" value="DUF5128"/>
    <property type="match status" value="1"/>
</dbReference>
<dbReference type="SUPFAM" id="SSF50969">
    <property type="entry name" value="YVTN repeat-like/Quinoprotein amine dehydrogenase"/>
    <property type="match status" value="1"/>
</dbReference>
<sequence length="349" mass="41151">MKMKVISDTLVVIVSIIITFTFSCCTRSKTTEKHYDAGDHVVNVHERIKEIHIPEEDVLINTHSWPYIIDNYLIICDYQSYEKQLLFFDKNTYRYITGTADRGIGPDEITRIGHIVFNKDKRLLYVSDHGKKKIFSYHLDSIIQNKNYKPETWLSINDSIAPLNYIYINDTLAIINTMIAMGNSDFNLSIARWNMKTDKINPMPYKHPDIKKKRYEFDASEEHNLYVESYTNHDLMTIADLDGNLICNTYGPEWGKDYPRPRGYHTNVWFCRDKIITLYTGDDRFVINKREINLPTKFLIFDLNGNHLKTLETDYHIVRFCYDKDYNRLIMSLNEDIQFAYLDLNGLLD</sequence>